<comment type="caution">
    <text evidence="7">The sequence shown here is derived from an EMBL/GenBank/DDBJ whole genome shotgun (WGS) entry which is preliminary data.</text>
</comment>
<dbReference type="Proteomes" id="UP000009881">
    <property type="component" value="Unassembled WGS sequence"/>
</dbReference>
<dbReference type="GO" id="GO:0006412">
    <property type="term" value="P:translation"/>
    <property type="evidence" value="ECO:0007669"/>
    <property type="project" value="UniProtKB-UniRule"/>
</dbReference>
<evidence type="ECO:0000256" key="5">
    <source>
        <dbReference type="ARBA" id="ARBA00023004"/>
    </source>
</evidence>
<comment type="similarity">
    <text evidence="1 6">Belongs to the polypeptide deformylase family.</text>
</comment>
<evidence type="ECO:0000313" key="7">
    <source>
        <dbReference type="EMBL" id="EKV32434.1"/>
    </source>
</evidence>
<keyword evidence="4 6" id="KW-0648">Protein biosynthesis</keyword>
<dbReference type="Pfam" id="PF01327">
    <property type="entry name" value="Pep_deformylase"/>
    <property type="match status" value="1"/>
</dbReference>
<evidence type="ECO:0000256" key="2">
    <source>
        <dbReference type="ARBA" id="ARBA00022723"/>
    </source>
</evidence>
<dbReference type="STRING" id="1238182.C882_2513"/>
<keyword evidence="8" id="KW-1185">Reference proteome</keyword>
<evidence type="ECO:0000313" key="8">
    <source>
        <dbReference type="Proteomes" id="UP000009881"/>
    </source>
</evidence>
<dbReference type="NCBIfam" id="TIGR00079">
    <property type="entry name" value="pept_deformyl"/>
    <property type="match status" value="1"/>
</dbReference>
<dbReference type="InterPro" id="IPR036821">
    <property type="entry name" value="Peptide_deformylase_sf"/>
</dbReference>
<evidence type="ECO:0000256" key="1">
    <source>
        <dbReference type="ARBA" id="ARBA00010759"/>
    </source>
</evidence>
<feature type="binding site" evidence="6">
    <location>
        <position position="135"/>
    </location>
    <ligand>
        <name>Fe cation</name>
        <dbReference type="ChEBI" id="CHEBI:24875"/>
    </ligand>
</feature>
<dbReference type="Gene3D" id="3.90.45.10">
    <property type="entry name" value="Peptide deformylase"/>
    <property type="match status" value="1"/>
</dbReference>
<organism evidence="7 8">
    <name type="scientific">Caenispirillum salinarum AK4</name>
    <dbReference type="NCBI Taxonomy" id="1238182"/>
    <lineage>
        <taxon>Bacteria</taxon>
        <taxon>Pseudomonadati</taxon>
        <taxon>Pseudomonadota</taxon>
        <taxon>Alphaproteobacteria</taxon>
        <taxon>Rhodospirillales</taxon>
        <taxon>Novispirillaceae</taxon>
        <taxon>Caenispirillum</taxon>
    </lineage>
</organism>
<dbReference type="PANTHER" id="PTHR10458">
    <property type="entry name" value="PEPTIDE DEFORMYLASE"/>
    <property type="match status" value="1"/>
</dbReference>
<dbReference type="GO" id="GO:0042586">
    <property type="term" value="F:peptide deformylase activity"/>
    <property type="evidence" value="ECO:0007669"/>
    <property type="project" value="UniProtKB-UniRule"/>
</dbReference>
<proteinExistence type="inferred from homology"/>
<dbReference type="CDD" id="cd00487">
    <property type="entry name" value="Pep_deformylase"/>
    <property type="match status" value="1"/>
</dbReference>
<dbReference type="SUPFAM" id="SSF56420">
    <property type="entry name" value="Peptide deformylase"/>
    <property type="match status" value="1"/>
</dbReference>
<feature type="binding site" evidence="6">
    <location>
        <position position="139"/>
    </location>
    <ligand>
        <name>Fe cation</name>
        <dbReference type="ChEBI" id="CHEBI:24875"/>
    </ligand>
</feature>
<keyword evidence="3 6" id="KW-0378">Hydrolase</keyword>
<comment type="function">
    <text evidence="6">Removes the formyl group from the N-terminal Met of newly synthesized proteins. Requires at least a dipeptide for an efficient rate of reaction. N-terminal L-methionine is a prerequisite for activity but the enzyme has broad specificity at other positions.</text>
</comment>
<dbReference type="EC" id="3.5.1.88" evidence="6"/>
<keyword evidence="5 6" id="KW-0408">Iron</keyword>
<dbReference type="InterPro" id="IPR023635">
    <property type="entry name" value="Peptide_deformylase"/>
</dbReference>
<accession>K9H5Q4</accession>
<dbReference type="OrthoDB" id="9804313at2"/>
<feature type="active site" evidence="6">
    <location>
        <position position="136"/>
    </location>
</feature>
<name>K9H5Q4_9PROT</name>
<dbReference type="GO" id="GO:0046872">
    <property type="term" value="F:metal ion binding"/>
    <property type="evidence" value="ECO:0007669"/>
    <property type="project" value="UniProtKB-KW"/>
</dbReference>
<dbReference type="HAMAP" id="MF_00163">
    <property type="entry name" value="Pep_deformylase"/>
    <property type="match status" value="1"/>
</dbReference>
<dbReference type="EMBL" id="ANHY01000003">
    <property type="protein sequence ID" value="EKV32434.1"/>
    <property type="molecule type" value="Genomic_DNA"/>
</dbReference>
<dbReference type="PANTHER" id="PTHR10458:SF22">
    <property type="entry name" value="PEPTIDE DEFORMYLASE"/>
    <property type="match status" value="1"/>
</dbReference>
<dbReference type="PATRIC" id="fig|1238182.3.peg.473"/>
<dbReference type="PIRSF" id="PIRSF004749">
    <property type="entry name" value="Pep_def"/>
    <property type="match status" value="1"/>
</dbReference>
<reference evidence="7 8" key="1">
    <citation type="journal article" date="2013" name="Genome Announc.">
        <title>Draft Genome Sequence of an Alphaproteobacterium, Caenispirillum salinarum AK4(T), Isolated from a Solar Saltern.</title>
        <authorList>
            <person name="Khatri I."/>
            <person name="Singh A."/>
            <person name="Korpole S."/>
            <person name="Pinnaka A.K."/>
            <person name="Subramanian S."/>
        </authorList>
    </citation>
    <scope>NUCLEOTIDE SEQUENCE [LARGE SCALE GENOMIC DNA]</scope>
    <source>
        <strain evidence="7 8">AK4</strain>
    </source>
</reference>
<evidence type="ECO:0000256" key="4">
    <source>
        <dbReference type="ARBA" id="ARBA00022917"/>
    </source>
</evidence>
<protein>
    <recommendedName>
        <fullName evidence="6">Peptide deformylase</fullName>
        <shortName evidence="6">PDF</shortName>
        <ecNumber evidence="6">3.5.1.88</ecNumber>
    </recommendedName>
    <alternativeName>
        <fullName evidence="6">Polypeptide deformylase</fullName>
    </alternativeName>
</protein>
<gene>
    <name evidence="6" type="primary">def</name>
    <name evidence="7" type="ORF">C882_2513</name>
</gene>
<dbReference type="FunFam" id="3.90.45.10:FF:000005">
    <property type="entry name" value="Peptide deformylase"/>
    <property type="match status" value="1"/>
</dbReference>
<sequence>MALLPILVAPDPRLKTKAKPVEKVDAETAQLMEDMLETMYAAPGIGLAAPQVGVSKRVIVVDVAPEGEKNPLRMANPEVIWASDELREYEEGCLSLPEQYDAVTRPDRVKVRYIDHQNEIREIEADGLLATCIQHEIDHLDGKLFVDHLSSLKRNMVLRKLTKLKKSDPDLGQPKKVAAEV</sequence>
<dbReference type="PRINTS" id="PR01576">
    <property type="entry name" value="PDEFORMYLASE"/>
</dbReference>
<feature type="binding site" evidence="6">
    <location>
        <position position="93"/>
    </location>
    <ligand>
        <name>Fe cation</name>
        <dbReference type="ChEBI" id="CHEBI:24875"/>
    </ligand>
</feature>
<keyword evidence="2 6" id="KW-0479">Metal-binding</keyword>
<comment type="catalytic activity">
    <reaction evidence="6">
        <text>N-terminal N-formyl-L-methionyl-[peptide] + H2O = N-terminal L-methionyl-[peptide] + formate</text>
        <dbReference type="Rhea" id="RHEA:24420"/>
        <dbReference type="Rhea" id="RHEA-COMP:10639"/>
        <dbReference type="Rhea" id="RHEA-COMP:10640"/>
        <dbReference type="ChEBI" id="CHEBI:15377"/>
        <dbReference type="ChEBI" id="CHEBI:15740"/>
        <dbReference type="ChEBI" id="CHEBI:49298"/>
        <dbReference type="ChEBI" id="CHEBI:64731"/>
        <dbReference type="EC" id="3.5.1.88"/>
    </reaction>
</comment>
<dbReference type="eggNOG" id="COG0242">
    <property type="taxonomic scope" value="Bacteria"/>
</dbReference>
<dbReference type="AlphaFoldDB" id="K9H5Q4"/>
<comment type="cofactor">
    <cofactor evidence="6">
        <name>Fe(2+)</name>
        <dbReference type="ChEBI" id="CHEBI:29033"/>
    </cofactor>
    <text evidence="6">Binds 1 Fe(2+) ion.</text>
</comment>
<dbReference type="RefSeq" id="WP_009538922.1">
    <property type="nucleotide sequence ID" value="NZ_ANHY01000003.1"/>
</dbReference>
<evidence type="ECO:0000256" key="6">
    <source>
        <dbReference type="HAMAP-Rule" id="MF_00163"/>
    </source>
</evidence>
<dbReference type="NCBIfam" id="NF001159">
    <property type="entry name" value="PRK00150.1-3"/>
    <property type="match status" value="1"/>
</dbReference>
<evidence type="ECO:0000256" key="3">
    <source>
        <dbReference type="ARBA" id="ARBA00022801"/>
    </source>
</evidence>